<sequence>MSGERELDQLVESLLSDPAYYGHPLREALARLQQQNLEQLSRLERIARISDGYQALAREQNLSLSERYHRQLRQLEKVARISDRYQDMLRDLNQALRDASQRDVLTGLANRRMLMERLREEELRSQRSGRPFVLAMVDVDYFKQINDRWGHDVGDHALSQIARTLQDSVRGCDLCGRWGGEEFLLLLTETALVEVSPLIERLRAAVRNLRVLHGEAEVTLTVSLGVAECRPGEGYSQVLNRADAALLVAKRSGRDRCVLAPLAEGEFAAQEA</sequence>
<evidence type="ECO:0000313" key="7">
    <source>
        <dbReference type="Proteomes" id="UP000243359"/>
    </source>
</evidence>
<comment type="cofactor">
    <cofactor evidence="1">
        <name>Mg(2+)</name>
        <dbReference type="ChEBI" id="CHEBI:18420"/>
    </cofactor>
</comment>
<dbReference type="Pfam" id="PF00990">
    <property type="entry name" value="GGDEF"/>
    <property type="match status" value="1"/>
</dbReference>
<dbReference type="STRING" id="1392877.SAMN05216221_3462"/>
<dbReference type="EMBL" id="LT629751">
    <property type="protein sequence ID" value="SDT09731.1"/>
    <property type="molecule type" value="Genomic_DNA"/>
</dbReference>
<dbReference type="NCBIfam" id="NF038266">
    <property type="entry name" value="diguan_SiaD"/>
    <property type="match status" value="1"/>
</dbReference>
<dbReference type="AlphaFoldDB" id="A0A1H1XKY1"/>
<dbReference type="RefSeq" id="WP_090350804.1">
    <property type="nucleotide sequence ID" value="NZ_LT629751.1"/>
</dbReference>
<dbReference type="PANTHER" id="PTHR45138">
    <property type="entry name" value="REGULATORY COMPONENTS OF SENSORY TRANSDUCTION SYSTEM"/>
    <property type="match status" value="1"/>
</dbReference>
<comment type="subcellular location">
    <subcellularLocation>
        <location evidence="2">Cell inner membrane</location>
    </subcellularLocation>
</comment>
<evidence type="ECO:0000256" key="3">
    <source>
        <dbReference type="ARBA" id="ARBA00012528"/>
    </source>
</evidence>
<name>A0A1H1XKY1_9PSED</name>
<evidence type="ECO:0000259" key="5">
    <source>
        <dbReference type="PROSITE" id="PS50887"/>
    </source>
</evidence>
<dbReference type="Gene3D" id="3.30.70.270">
    <property type="match status" value="1"/>
</dbReference>
<reference evidence="7" key="1">
    <citation type="submission" date="2016-10" db="EMBL/GenBank/DDBJ databases">
        <authorList>
            <person name="Varghese N."/>
            <person name="Submissions S."/>
        </authorList>
    </citation>
    <scope>NUCLEOTIDE SEQUENCE [LARGE SCALE GENOMIC DNA]</scope>
    <source>
        <strain evidence="7">KCTC 32247</strain>
    </source>
</reference>
<evidence type="ECO:0000313" key="6">
    <source>
        <dbReference type="EMBL" id="SDT09731.1"/>
    </source>
</evidence>
<organism evidence="6 7">
    <name type="scientific">Pseudomonas oryzae</name>
    <dbReference type="NCBI Taxonomy" id="1392877"/>
    <lineage>
        <taxon>Bacteria</taxon>
        <taxon>Pseudomonadati</taxon>
        <taxon>Pseudomonadota</taxon>
        <taxon>Gammaproteobacteria</taxon>
        <taxon>Pseudomonadales</taxon>
        <taxon>Pseudomonadaceae</taxon>
        <taxon>Pseudomonas</taxon>
    </lineage>
</organism>
<dbReference type="PANTHER" id="PTHR45138:SF9">
    <property type="entry name" value="DIGUANYLATE CYCLASE DGCM-RELATED"/>
    <property type="match status" value="1"/>
</dbReference>
<feature type="domain" description="GGDEF" evidence="5">
    <location>
        <begin position="130"/>
        <end position="262"/>
    </location>
</feature>
<dbReference type="GO" id="GO:1902201">
    <property type="term" value="P:negative regulation of bacterial-type flagellum-dependent cell motility"/>
    <property type="evidence" value="ECO:0007669"/>
    <property type="project" value="TreeGrafter"/>
</dbReference>
<evidence type="ECO:0000256" key="4">
    <source>
        <dbReference type="ARBA" id="ARBA00034247"/>
    </source>
</evidence>
<dbReference type="NCBIfam" id="TIGR00254">
    <property type="entry name" value="GGDEF"/>
    <property type="match status" value="1"/>
</dbReference>
<dbReference type="SMART" id="SM00267">
    <property type="entry name" value="GGDEF"/>
    <property type="match status" value="1"/>
</dbReference>
<protein>
    <recommendedName>
        <fullName evidence="3">diguanylate cyclase</fullName>
        <ecNumber evidence="3">2.7.7.65</ecNumber>
    </recommendedName>
</protein>
<proteinExistence type="predicted"/>
<dbReference type="FunFam" id="3.30.70.270:FF:000001">
    <property type="entry name" value="Diguanylate cyclase domain protein"/>
    <property type="match status" value="1"/>
</dbReference>
<dbReference type="OrthoDB" id="9812260at2"/>
<evidence type="ECO:0000256" key="2">
    <source>
        <dbReference type="ARBA" id="ARBA00004533"/>
    </source>
</evidence>
<dbReference type="InterPro" id="IPR043128">
    <property type="entry name" value="Rev_trsase/Diguanyl_cyclase"/>
</dbReference>
<dbReference type="CDD" id="cd01949">
    <property type="entry name" value="GGDEF"/>
    <property type="match status" value="1"/>
</dbReference>
<dbReference type="InterPro" id="IPR050469">
    <property type="entry name" value="Diguanylate_Cyclase"/>
</dbReference>
<dbReference type="GO" id="GO:0043709">
    <property type="term" value="P:cell adhesion involved in single-species biofilm formation"/>
    <property type="evidence" value="ECO:0007669"/>
    <property type="project" value="TreeGrafter"/>
</dbReference>
<dbReference type="Proteomes" id="UP000243359">
    <property type="component" value="Chromosome I"/>
</dbReference>
<dbReference type="GO" id="GO:0005886">
    <property type="term" value="C:plasma membrane"/>
    <property type="evidence" value="ECO:0007669"/>
    <property type="project" value="UniProtKB-SubCell"/>
</dbReference>
<gene>
    <name evidence="6" type="ORF">SAMN05216221_3462</name>
</gene>
<keyword evidence="7" id="KW-1185">Reference proteome</keyword>
<evidence type="ECO:0000256" key="1">
    <source>
        <dbReference type="ARBA" id="ARBA00001946"/>
    </source>
</evidence>
<comment type="catalytic activity">
    <reaction evidence="4">
        <text>2 GTP = 3',3'-c-di-GMP + 2 diphosphate</text>
        <dbReference type="Rhea" id="RHEA:24898"/>
        <dbReference type="ChEBI" id="CHEBI:33019"/>
        <dbReference type="ChEBI" id="CHEBI:37565"/>
        <dbReference type="ChEBI" id="CHEBI:58805"/>
        <dbReference type="EC" id="2.7.7.65"/>
    </reaction>
</comment>
<dbReference type="GO" id="GO:0052621">
    <property type="term" value="F:diguanylate cyclase activity"/>
    <property type="evidence" value="ECO:0007669"/>
    <property type="project" value="UniProtKB-EC"/>
</dbReference>
<dbReference type="InterPro" id="IPR029787">
    <property type="entry name" value="Nucleotide_cyclase"/>
</dbReference>
<dbReference type="InterPro" id="IPR000160">
    <property type="entry name" value="GGDEF_dom"/>
</dbReference>
<accession>A0A1H1XKY1</accession>
<dbReference type="PROSITE" id="PS50887">
    <property type="entry name" value="GGDEF"/>
    <property type="match status" value="1"/>
</dbReference>
<dbReference type="SUPFAM" id="SSF55073">
    <property type="entry name" value="Nucleotide cyclase"/>
    <property type="match status" value="1"/>
</dbReference>
<dbReference type="EC" id="2.7.7.65" evidence="3"/>